<evidence type="ECO:0000313" key="4">
    <source>
        <dbReference type="Proteomes" id="UP000199113"/>
    </source>
</evidence>
<name>A0A1I1B3U9_9ACTN</name>
<dbReference type="PANTHER" id="PTHR35908">
    <property type="entry name" value="HYPOTHETICAL FUSION PROTEIN"/>
    <property type="match status" value="1"/>
</dbReference>
<accession>A0A1I1B3U9</accession>
<dbReference type="RefSeq" id="WP_091201078.1">
    <property type="nucleotide sequence ID" value="NZ_FOKC01000012.1"/>
</dbReference>
<dbReference type="CDD" id="cd06587">
    <property type="entry name" value="VOC"/>
    <property type="match status" value="1"/>
</dbReference>
<gene>
    <name evidence="2" type="ORF">CXG46_10260</name>
    <name evidence="3" type="ORF">SAMN05192575_11242</name>
</gene>
<dbReference type="GO" id="GO:0051213">
    <property type="term" value="F:dioxygenase activity"/>
    <property type="evidence" value="ECO:0007669"/>
    <property type="project" value="UniProtKB-KW"/>
</dbReference>
<reference evidence="2 5" key="2">
    <citation type="submission" date="2017-12" db="EMBL/GenBank/DDBJ databases">
        <title>Pharmacopeia of the Arctic Ocean.</title>
        <authorList>
            <person name="Collins E."/>
            <person name="Ducluzeau A.-L."/>
        </authorList>
    </citation>
    <scope>NUCLEOTIDE SEQUENCE [LARGE SCALE GENOMIC DNA]</scope>
    <source>
        <strain evidence="2 5">DSM 23325</strain>
    </source>
</reference>
<dbReference type="SUPFAM" id="SSF54593">
    <property type="entry name" value="Glyoxalase/Bleomycin resistance protein/Dihydroxybiphenyl dioxygenase"/>
    <property type="match status" value="1"/>
</dbReference>
<proteinExistence type="predicted"/>
<reference evidence="3" key="1">
    <citation type="submission" date="2016-10" db="EMBL/GenBank/DDBJ databases">
        <authorList>
            <person name="de Groot N.N."/>
        </authorList>
    </citation>
    <scope>NUCLEOTIDE SEQUENCE [LARGE SCALE GENOMIC DNA]</scope>
    <source>
        <strain evidence="3">CGMCC 1.10697</strain>
    </source>
</reference>
<dbReference type="Pfam" id="PF18029">
    <property type="entry name" value="Glyoxalase_6"/>
    <property type="match status" value="1"/>
</dbReference>
<evidence type="ECO:0000313" key="3">
    <source>
        <dbReference type="EMBL" id="SFB43388.1"/>
    </source>
</evidence>
<dbReference type="EMBL" id="FOKC01000012">
    <property type="protein sequence ID" value="SFB43388.1"/>
    <property type="molecule type" value="Genomic_DNA"/>
</dbReference>
<evidence type="ECO:0000313" key="5">
    <source>
        <dbReference type="Proteomes" id="UP000233565"/>
    </source>
</evidence>
<dbReference type="InterPro" id="IPR029068">
    <property type="entry name" value="Glyas_Bleomycin-R_OHBP_Dase"/>
</dbReference>
<dbReference type="EMBL" id="PJBV01000015">
    <property type="protein sequence ID" value="PKH41447.1"/>
    <property type="molecule type" value="Genomic_DNA"/>
</dbReference>
<keyword evidence="3" id="KW-0223">Dioxygenase</keyword>
<dbReference type="Proteomes" id="UP000199113">
    <property type="component" value="Unassembled WGS sequence"/>
</dbReference>
<dbReference type="STRING" id="748909.SAMN05192575_11242"/>
<dbReference type="PROSITE" id="PS51819">
    <property type="entry name" value="VOC"/>
    <property type="match status" value="1"/>
</dbReference>
<dbReference type="InterPro" id="IPR041581">
    <property type="entry name" value="Glyoxalase_6"/>
</dbReference>
<dbReference type="OrthoDB" id="1645442at2"/>
<keyword evidence="3" id="KW-0560">Oxidoreductase</keyword>
<organism evidence="3 4">
    <name type="scientific">Nocardioides alpinus</name>
    <dbReference type="NCBI Taxonomy" id="748909"/>
    <lineage>
        <taxon>Bacteria</taxon>
        <taxon>Bacillati</taxon>
        <taxon>Actinomycetota</taxon>
        <taxon>Actinomycetes</taxon>
        <taxon>Propionibacteriales</taxon>
        <taxon>Nocardioidaceae</taxon>
        <taxon>Nocardioides</taxon>
    </lineage>
</organism>
<protein>
    <submittedName>
        <fullName evidence="3">Glyoxalase/Bleomycin resistance protein/Dioxygenase superfamily protein</fullName>
    </submittedName>
</protein>
<dbReference type="PANTHER" id="PTHR35908:SF1">
    <property type="entry name" value="CONSERVED PROTEIN"/>
    <property type="match status" value="1"/>
</dbReference>
<evidence type="ECO:0000313" key="2">
    <source>
        <dbReference type="EMBL" id="PKH41447.1"/>
    </source>
</evidence>
<dbReference type="Proteomes" id="UP000233565">
    <property type="component" value="Unassembled WGS sequence"/>
</dbReference>
<dbReference type="Gene3D" id="3.10.180.10">
    <property type="entry name" value="2,3-Dihydroxybiphenyl 1,2-Dioxygenase, domain 1"/>
    <property type="match status" value="1"/>
</dbReference>
<keyword evidence="5" id="KW-1185">Reference proteome</keyword>
<dbReference type="AlphaFoldDB" id="A0A1I1B3U9"/>
<evidence type="ECO:0000259" key="1">
    <source>
        <dbReference type="PROSITE" id="PS51819"/>
    </source>
</evidence>
<dbReference type="InterPro" id="IPR037523">
    <property type="entry name" value="VOC_core"/>
</dbReference>
<feature type="domain" description="VOC" evidence="1">
    <location>
        <begin position="6"/>
        <end position="135"/>
    </location>
</feature>
<sequence length="282" mass="30564">MSDVPHLLHTVLDARDARREAEFWRELLGLAYRPGDEATDGKDDVDWLVLTHHDGRRALAIQEVESLPASRWPEPGHPSVSHLDTTVPNRHDLDAVHDRVLALGGELRLDRADDPDEPLRAYASPAGHVFCVFVAPSSPGDVPRTLTGTCAFRLMPTEELAPARSTVVIDEVAAGRATLITYTWAHPDDGEQTGTLVLGVPADDGAVTGSWVDSWHQPDVVLLGGTGAGGSWSVGYDYAPGWRWEVDVTVGSASLEMVMRNVVPEGQDGPAGPYDVMQARWT</sequence>